<dbReference type="SUPFAM" id="SSF48403">
    <property type="entry name" value="Ankyrin repeat"/>
    <property type="match status" value="1"/>
</dbReference>
<dbReference type="OrthoDB" id="2306477at2759"/>
<feature type="repeat" description="ANK" evidence="6">
    <location>
        <begin position="246"/>
        <end position="278"/>
    </location>
</feature>
<reference evidence="9 10" key="1">
    <citation type="submission" date="2012-05" db="EMBL/GenBank/DDBJ databases">
        <title>Recombination and specialization in a pathogen metapopulation.</title>
        <authorList>
            <person name="Gardiner A."/>
            <person name="Kemen E."/>
            <person name="Schultz-Larsen T."/>
            <person name="MacLean D."/>
            <person name="Van Oosterhout C."/>
            <person name="Jones J.D.G."/>
        </authorList>
    </citation>
    <scope>NUCLEOTIDE SEQUENCE [LARGE SCALE GENOMIC DNA]</scope>
    <source>
        <strain evidence="9 10">Ac Nc2</strain>
    </source>
</reference>
<evidence type="ECO:0000256" key="1">
    <source>
        <dbReference type="ARBA" id="ARBA00022723"/>
    </source>
</evidence>
<dbReference type="GO" id="GO:0005737">
    <property type="term" value="C:cytoplasm"/>
    <property type="evidence" value="ECO:0007669"/>
    <property type="project" value="TreeGrafter"/>
</dbReference>
<keyword evidence="1" id="KW-0479">Metal-binding</keyword>
<evidence type="ECO:0000256" key="5">
    <source>
        <dbReference type="ARBA" id="ARBA00023043"/>
    </source>
</evidence>
<dbReference type="InterPro" id="IPR011011">
    <property type="entry name" value="Znf_FYVE_PHD"/>
</dbReference>
<dbReference type="EMBL" id="CAIX01000005">
    <property type="protein sequence ID" value="CCI40111.1"/>
    <property type="molecule type" value="Genomic_DNA"/>
</dbReference>
<evidence type="ECO:0000256" key="4">
    <source>
        <dbReference type="ARBA" id="ARBA00022833"/>
    </source>
</evidence>
<dbReference type="InterPro" id="IPR002110">
    <property type="entry name" value="Ankyrin_rpt"/>
</dbReference>
<proteinExistence type="predicted"/>
<feature type="repeat" description="ANK" evidence="6">
    <location>
        <begin position="179"/>
        <end position="210"/>
    </location>
</feature>
<dbReference type="PROSITE" id="PS50088">
    <property type="entry name" value="ANK_REPEAT"/>
    <property type="match status" value="2"/>
</dbReference>
<evidence type="ECO:0000256" key="3">
    <source>
        <dbReference type="ARBA" id="ARBA00022771"/>
    </source>
</evidence>
<evidence type="ECO:0000256" key="6">
    <source>
        <dbReference type="PROSITE-ProRule" id="PRU00023"/>
    </source>
</evidence>
<keyword evidence="2" id="KW-0677">Repeat</keyword>
<dbReference type="Gene3D" id="1.25.40.20">
    <property type="entry name" value="Ankyrin repeat-containing domain"/>
    <property type="match status" value="1"/>
</dbReference>
<protein>
    <recommendedName>
        <fullName evidence="8">FYVE-type domain-containing protein</fullName>
    </recommendedName>
</protein>
<dbReference type="InterPro" id="IPR050745">
    <property type="entry name" value="Multifunctional_regulatory"/>
</dbReference>
<dbReference type="PANTHER" id="PTHR24189">
    <property type="entry name" value="MYOTROPHIN"/>
    <property type="match status" value="1"/>
</dbReference>
<dbReference type="SMART" id="SM00248">
    <property type="entry name" value="ANK"/>
    <property type="match status" value="5"/>
</dbReference>
<keyword evidence="3 7" id="KW-0863">Zinc-finger</keyword>
<dbReference type="InterPro" id="IPR000306">
    <property type="entry name" value="Znf_FYVE"/>
</dbReference>
<dbReference type="Pfam" id="PF01363">
    <property type="entry name" value="FYVE"/>
    <property type="match status" value="1"/>
</dbReference>
<dbReference type="InterPro" id="IPR036770">
    <property type="entry name" value="Ankyrin_rpt-contain_sf"/>
</dbReference>
<organism evidence="9 10">
    <name type="scientific">Albugo candida</name>
    <dbReference type="NCBI Taxonomy" id="65357"/>
    <lineage>
        <taxon>Eukaryota</taxon>
        <taxon>Sar</taxon>
        <taxon>Stramenopiles</taxon>
        <taxon>Oomycota</taxon>
        <taxon>Peronosporomycetes</taxon>
        <taxon>Albuginales</taxon>
        <taxon>Albuginaceae</taxon>
        <taxon>Albugo</taxon>
    </lineage>
</organism>
<sequence length="407" mass="46176">MPSNVETIRPETQKCDNNASLCVKKDTANIEDEHSSDNRLLWKRQFSSRSSRSDTLRLSVLSLDSIKESKSSQVHSAYKTRIKHLRPNSNNTRHDFRYSRPSSRQSCYKLSPLLMAAKMGDVVEFNALLIQKDTDILRRDPAHGQTVLHIGICQGNSDIVQVLLMPEFAGSLVNLPDKNRNTPLHLAVAKSRRLTRMLIEANADINFRNNRNQTPLGIHILTTPRDDPSITELFMNFDADPNAAVNKSTVLHVAIDRNLIRIASVLVRYGAQLNLLDQHEQSVFDKVPEKVATILLSQISHPPIWVPDLNRKHCMGCLGKFSKYGRTRRHHCRYCGRLFCGSCTKSRLSPTSFPFYEENLPCEFDLGKFRCLRTRKSPLSSWKGKQRVCNTCLSICAQAANKHVARS</sequence>
<dbReference type="AlphaFoldDB" id="A0A024G018"/>
<dbReference type="Pfam" id="PF12796">
    <property type="entry name" value="Ank_2"/>
    <property type="match status" value="1"/>
</dbReference>
<dbReference type="PANTHER" id="PTHR24189:SF50">
    <property type="entry name" value="ANKYRIN REPEAT AND SOCS BOX PROTEIN 2"/>
    <property type="match status" value="1"/>
</dbReference>
<evidence type="ECO:0000259" key="8">
    <source>
        <dbReference type="PROSITE" id="PS50178"/>
    </source>
</evidence>
<dbReference type="GO" id="GO:0005634">
    <property type="term" value="C:nucleus"/>
    <property type="evidence" value="ECO:0007669"/>
    <property type="project" value="TreeGrafter"/>
</dbReference>
<comment type="caution">
    <text evidence="9">The sequence shown here is derived from an EMBL/GenBank/DDBJ whole genome shotgun (WGS) entry which is preliminary data.</text>
</comment>
<dbReference type="InterPro" id="IPR017455">
    <property type="entry name" value="Znf_FYVE-rel"/>
</dbReference>
<dbReference type="InParanoid" id="A0A024G018"/>
<gene>
    <name evidence="9" type="ORF">BN9_008950</name>
</gene>
<keyword evidence="5 6" id="KW-0040">ANK repeat</keyword>
<dbReference type="PROSITE" id="PS50297">
    <property type="entry name" value="ANK_REP_REGION"/>
    <property type="match status" value="1"/>
</dbReference>
<evidence type="ECO:0000256" key="2">
    <source>
        <dbReference type="ARBA" id="ARBA00022737"/>
    </source>
</evidence>
<evidence type="ECO:0000313" key="9">
    <source>
        <dbReference type="EMBL" id="CCI40111.1"/>
    </source>
</evidence>
<dbReference type="SUPFAM" id="SSF57903">
    <property type="entry name" value="FYVE/PHD zinc finger"/>
    <property type="match status" value="1"/>
</dbReference>
<dbReference type="Proteomes" id="UP000053237">
    <property type="component" value="Unassembled WGS sequence"/>
</dbReference>
<name>A0A024G018_9STRA</name>
<feature type="domain" description="FYVE-type" evidence="8">
    <location>
        <begin position="308"/>
        <end position="393"/>
    </location>
</feature>
<accession>A0A024G018</accession>
<dbReference type="PROSITE" id="PS50178">
    <property type="entry name" value="ZF_FYVE"/>
    <property type="match status" value="1"/>
</dbReference>
<keyword evidence="10" id="KW-1185">Reference proteome</keyword>
<keyword evidence="4" id="KW-0862">Zinc</keyword>
<dbReference type="InterPro" id="IPR013083">
    <property type="entry name" value="Znf_RING/FYVE/PHD"/>
</dbReference>
<dbReference type="SMART" id="SM00064">
    <property type="entry name" value="FYVE"/>
    <property type="match status" value="1"/>
</dbReference>
<dbReference type="GO" id="GO:0008270">
    <property type="term" value="F:zinc ion binding"/>
    <property type="evidence" value="ECO:0007669"/>
    <property type="project" value="UniProtKB-KW"/>
</dbReference>
<dbReference type="STRING" id="65357.A0A024G018"/>
<evidence type="ECO:0000313" key="10">
    <source>
        <dbReference type="Proteomes" id="UP000053237"/>
    </source>
</evidence>
<dbReference type="Gene3D" id="3.30.40.10">
    <property type="entry name" value="Zinc/RING finger domain, C3HC4 (zinc finger)"/>
    <property type="match status" value="1"/>
</dbReference>
<evidence type="ECO:0000256" key="7">
    <source>
        <dbReference type="PROSITE-ProRule" id="PRU00091"/>
    </source>
</evidence>